<dbReference type="GO" id="GO:0032040">
    <property type="term" value="C:small-subunit processome"/>
    <property type="evidence" value="ECO:0007669"/>
    <property type="project" value="TreeGrafter"/>
</dbReference>
<reference evidence="3 4" key="1">
    <citation type="journal article" date="2013" name="BMC Genomics">
        <title>Reconstruction of the lipid metabolism for the microalga Monoraphidium neglectum from its genome sequence reveals characteristics suitable for biofuel production.</title>
        <authorList>
            <person name="Bogen C."/>
            <person name="Al-Dilaimi A."/>
            <person name="Albersmeier A."/>
            <person name="Wichmann J."/>
            <person name="Grundmann M."/>
            <person name="Rupp O."/>
            <person name="Lauersen K.J."/>
            <person name="Blifernez-Klassen O."/>
            <person name="Kalinowski J."/>
            <person name="Goesmann A."/>
            <person name="Mussgnug J.H."/>
            <person name="Kruse O."/>
        </authorList>
    </citation>
    <scope>NUCLEOTIDE SEQUENCE [LARGE SCALE GENOMIC DNA]</scope>
    <source>
        <strain evidence="3 4">SAG 48.87</strain>
    </source>
</reference>
<dbReference type="KEGG" id="mng:MNEG_15491"/>
<feature type="compositionally biased region" description="Low complexity" evidence="1">
    <location>
        <begin position="269"/>
        <end position="280"/>
    </location>
</feature>
<evidence type="ECO:0000313" key="4">
    <source>
        <dbReference type="Proteomes" id="UP000054498"/>
    </source>
</evidence>
<dbReference type="Proteomes" id="UP000054498">
    <property type="component" value="Unassembled WGS sequence"/>
</dbReference>
<proteinExistence type="predicted"/>
<dbReference type="PANTHER" id="PTHR17695:SF11">
    <property type="entry name" value="SMALL SUBUNIT PROCESSOME COMPONENT 20 HOMOLOG"/>
    <property type="match status" value="1"/>
</dbReference>
<evidence type="ECO:0000256" key="1">
    <source>
        <dbReference type="SAM" id="MobiDB-lite"/>
    </source>
</evidence>
<evidence type="ECO:0000259" key="2">
    <source>
        <dbReference type="Pfam" id="PF20416"/>
    </source>
</evidence>
<gene>
    <name evidence="3" type="ORF">MNEG_15491</name>
</gene>
<feature type="compositionally biased region" description="Acidic residues" evidence="1">
    <location>
        <begin position="233"/>
        <end position="265"/>
    </location>
</feature>
<dbReference type="InterPro" id="IPR052575">
    <property type="entry name" value="SSU_processome_comp_20"/>
</dbReference>
<dbReference type="STRING" id="145388.A0A0D2IWW0"/>
<protein>
    <recommendedName>
        <fullName evidence="2">U3 small nucleolar RNA-associated protein 20 domain-containing protein</fullName>
    </recommendedName>
</protein>
<dbReference type="Pfam" id="PF20416">
    <property type="entry name" value="UTP20"/>
    <property type="match status" value="1"/>
</dbReference>
<feature type="domain" description="U3 small nucleolar RNA-associated protein 20" evidence="2">
    <location>
        <begin position="316"/>
        <end position="386"/>
    </location>
</feature>
<dbReference type="GeneID" id="25733158"/>
<dbReference type="RefSeq" id="XP_013891492.1">
    <property type="nucleotide sequence ID" value="XM_014036038.1"/>
</dbReference>
<feature type="region of interest" description="Disordered" evidence="1">
    <location>
        <begin position="191"/>
        <end position="285"/>
    </location>
</feature>
<dbReference type="AlphaFoldDB" id="A0A0D2IWW0"/>
<dbReference type="EMBL" id="KK105594">
    <property type="protein sequence ID" value="KIY92472.1"/>
    <property type="molecule type" value="Genomic_DNA"/>
</dbReference>
<evidence type="ECO:0000313" key="3">
    <source>
        <dbReference type="EMBL" id="KIY92472.1"/>
    </source>
</evidence>
<sequence length="387" mass="40301">MHIRSLALSHVHRRGRALMQLTRLLEGGAAGASPAGAVENGAPTPMEADGGDEAAQAGPTEAGAQQQQKEQQEQQQQQEEPVVFSSRVLVDVACPLLTQFILEGGGGDSERAHDKKAADVGREANVTDAAVTALRAAAGKLPWPAYSALLHQWLRLLEARAAAKPVVRAVCAVLDGFHFPLPQEDEGLAEEGAAAAGAGGGDGAAANGGDQEVDGAEDEGAEEGGGEGRAEGEEGAAGDEEGDEEEEQGPEEEAAVAAAADEEAPPEPAAADEGAAAAVTPEERERRRRAALAAEAQRVLRGKVLPALHGALVEQQWESVRPPVAVAIVKLLKLLPAEVERRELPRALQGVANLLSSRAQRVRDDARAVLLDMAVELGPPYLPYICQ</sequence>
<name>A0A0D2IWW0_9CHLO</name>
<keyword evidence="4" id="KW-1185">Reference proteome</keyword>
<dbReference type="GO" id="GO:0030686">
    <property type="term" value="C:90S preribosome"/>
    <property type="evidence" value="ECO:0007669"/>
    <property type="project" value="TreeGrafter"/>
</dbReference>
<organism evidence="3 4">
    <name type="scientific">Monoraphidium neglectum</name>
    <dbReference type="NCBI Taxonomy" id="145388"/>
    <lineage>
        <taxon>Eukaryota</taxon>
        <taxon>Viridiplantae</taxon>
        <taxon>Chlorophyta</taxon>
        <taxon>core chlorophytes</taxon>
        <taxon>Chlorophyceae</taxon>
        <taxon>CS clade</taxon>
        <taxon>Sphaeropleales</taxon>
        <taxon>Selenastraceae</taxon>
        <taxon>Monoraphidium</taxon>
    </lineage>
</organism>
<feature type="region of interest" description="Disordered" evidence="1">
    <location>
        <begin position="30"/>
        <end position="80"/>
    </location>
</feature>
<accession>A0A0D2IWW0</accession>
<feature type="compositionally biased region" description="Low complexity" evidence="1">
    <location>
        <begin position="65"/>
        <end position="80"/>
    </location>
</feature>
<feature type="compositionally biased region" description="Acidic residues" evidence="1">
    <location>
        <begin position="211"/>
        <end position="225"/>
    </location>
</feature>
<dbReference type="InterPro" id="IPR046523">
    <property type="entry name" value="UTP20_dom"/>
</dbReference>
<dbReference type="PANTHER" id="PTHR17695">
    <property type="entry name" value="SMALL SUBUNIT PROCESSOME COMPONENT 20 HOMOLOG"/>
    <property type="match status" value="1"/>
</dbReference>